<evidence type="ECO:0000256" key="3">
    <source>
        <dbReference type="ARBA" id="ARBA00022729"/>
    </source>
</evidence>
<dbReference type="Pfam" id="PF03480">
    <property type="entry name" value="DctP"/>
    <property type="match status" value="1"/>
</dbReference>
<dbReference type="PIRSF" id="PIRSF006470">
    <property type="entry name" value="DctB"/>
    <property type="match status" value="1"/>
</dbReference>
<protein>
    <submittedName>
        <fullName evidence="6">TRAP transporter substrate-binding protein</fullName>
    </submittedName>
</protein>
<name>A0ABP3J5Q4_9BACI</name>
<dbReference type="EMBL" id="BAAADM010000038">
    <property type="protein sequence ID" value="GAA0438921.1"/>
    <property type="molecule type" value="Genomic_DNA"/>
</dbReference>
<evidence type="ECO:0000313" key="7">
    <source>
        <dbReference type="Proteomes" id="UP001501459"/>
    </source>
</evidence>
<keyword evidence="7" id="KW-1185">Reference proteome</keyword>
<dbReference type="CDD" id="cd13603">
    <property type="entry name" value="PBP2_TRAP_Siap_TeaA_like"/>
    <property type="match status" value="1"/>
</dbReference>
<dbReference type="NCBIfam" id="NF037995">
    <property type="entry name" value="TRAP_S1"/>
    <property type="match status" value="1"/>
</dbReference>
<feature type="signal peptide" evidence="5">
    <location>
        <begin position="1"/>
        <end position="19"/>
    </location>
</feature>
<evidence type="ECO:0000256" key="2">
    <source>
        <dbReference type="ARBA" id="ARBA00022448"/>
    </source>
</evidence>
<dbReference type="InterPro" id="IPR018389">
    <property type="entry name" value="DctP_fam"/>
</dbReference>
<dbReference type="InterPro" id="IPR004682">
    <property type="entry name" value="TRAP_DctP"/>
</dbReference>
<comment type="similarity">
    <text evidence="1">Belongs to the bacterial solute-binding protein 7 family.</text>
</comment>
<feature type="region of interest" description="Disordered" evidence="4">
    <location>
        <begin position="23"/>
        <end position="47"/>
    </location>
</feature>
<dbReference type="PROSITE" id="PS51257">
    <property type="entry name" value="PROKAR_LIPOPROTEIN"/>
    <property type="match status" value="1"/>
</dbReference>
<dbReference type="Gene3D" id="3.40.190.170">
    <property type="entry name" value="Bacterial extracellular solute-binding protein, family 7"/>
    <property type="match status" value="1"/>
</dbReference>
<reference evidence="7" key="1">
    <citation type="journal article" date="2019" name="Int. J. Syst. Evol. Microbiol.">
        <title>The Global Catalogue of Microorganisms (GCM) 10K type strain sequencing project: providing services to taxonomists for standard genome sequencing and annotation.</title>
        <authorList>
            <consortium name="The Broad Institute Genomics Platform"/>
            <consortium name="The Broad Institute Genome Sequencing Center for Infectious Disease"/>
            <person name="Wu L."/>
            <person name="Ma J."/>
        </authorList>
    </citation>
    <scope>NUCLEOTIDE SEQUENCE [LARGE SCALE GENOMIC DNA]</scope>
    <source>
        <strain evidence="7">JCM 12149</strain>
    </source>
</reference>
<gene>
    <name evidence="6" type="ORF">GCM10008983_14780</name>
</gene>
<dbReference type="RefSeq" id="WP_343752145.1">
    <property type="nucleotide sequence ID" value="NZ_BAAADM010000038.1"/>
</dbReference>
<evidence type="ECO:0000313" key="6">
    <source>
        <dbReference type="EMBL" id="GAA0438921.1"/>
    </source>
</evidence>
<accession>A0ABP3J5Q4</accession>
<keyword evidence="3 5" id="KW-0732">Signal</keyword>
<dbReference type="NCBIfam" id="TIGR00787">
    <property type="entry name" value="dctP"/>
    <property type="match status" value="1"/>
</dbReference>
<sequence>MLKRYMLGLLAIGFMMALAACGSDESSGGGGSEGSGGSEGEGNGNSGGEEINIIAAHVVSPEATQQDMYEKFKELVEEKSDGRITMEIYPDGQLGGEREMVESTQAGDIQISSPSVGVLANFSSALEVFDFPFIFKDRETVYDVLDGEVGQQLLDGLEESGIKGLGYSENGWRHLNTTEEQVVKPEEMEGKKLRTMEVPMHIAFWEELGANPTPMAFTEVFNGLSQGVVDAQENPLQLTYTSNFYEPAPYITLTKHIFDPEIVIVNQEFFNSLSEKDQDIIQSSLDEAIAHLRDLNSDLDEELRTKLKDEGTKIRELSDEERQAWIDATLPFYKEYADEVNKDTLIDLLEAAGNDKILNAIQ</sequence>
<organism evidence="6 7">
    <name type="scientific">Lentibacillus halophilus</name>
    <dbReference type="NCBI Taxonomy" id="295065"/>
    <lineage>
        <taxon>Bacteria</taxon>
        <taxon>Bacillati</taxon>
        <taxon>Bacillota</taxon>
        <taxon>Bacilli</taxon>
        <taxon>Bacillales</taxon>
        <taxon>Bacillaceae</taxon>
        <taxon>Lentibacillus</taxon>
    </lineage>
</organism>
<feature type="compositionally biased region" description="Gly residues" evidence="4">
    <location>
        <begin position="27"/>
        <end position="47"/>
    </location>
</feature>
<feature type="chain" id="PRO_5047359197" evidence="5">
    <location>
        <begin position="20"/>
        <end position="362"/>
    </location>
</feature>
<dbReference type="InterPro" id="IPR038404">
    <property type="entry name" value="TRAP_DctP_sf"/>
</dbReference>
<evidence type="ECO:0000256" key="5">
    <source>
        <dbReference type="SAM" id="SignalP"/>
    </source>
</evidence>
<dbReference type="PANTHER" id="PTHR33376:SF7">
    <property type="entry name" value="C4-DICARBOXYLATE-BINDING PROTEIN DCTB"/>
    <property type="match status" value="1"/>
</dbReference>
<evidence type="ECO:0000256" key="1">
    <source>
        <dbReference type="ARBA" id="ARBA00009023"/>
    </source>
</evidence>
<keyword evidence="2" id="KW-0813">Transport</keyword>
<comment type="caution">
    <text evidence="6">The sequence shown here is derived from an EMBL/GenBank/DDBJ whole genome shotgun (WGS) entry which is preliminary data.</text>
</comment>
<dbReference type="Proteomes" id="UP001501459">
    <property type="component" value="Unassembled WGS sequence"/>
</dbReference>
<proteinExistence type="inferred from homology"/>
<dbReference type="PANTHER" id="PTHR33376">
    <property type="match status" value="1"/>
</dbReference>
<evidence type="ECO:0000256" key="4">
    <source>
        <dbReference type="SAM" id="MobiDB-lite"/>
    </source>
</evidence>